<dbReference type="PANTHER" id="PTHR21485">
    <property type="entry name" value="HAD SUPERFAMILY MEMBERS CMAS AND KDSC"/>
    <property type="match status" value="1"/>
</dbReference>
<organism evidence="1 2">
    <name type="scientific">Candidatus Falkowbacteria bacterium RIFOXYA2_FULL_47_9</name>
    <dbReference type="NCBI Taxonomy" id="1797995"/>
    <lineage>
        <taxon>Bacteria</taxon>
        <taxon>Candidatus Falkowiibacteriota</taxon>
    </lineage>
</organism>
<dbReference type="InterPro" id="IPR050793">
    <property type="entry name" value="CMP-NeuNAc_synthase"/>
</dbReference>
<dbReference type="InterPro" id="IPR003329">
    <property type="entry name" value="Cytidylyl_trans"/>
</dbReference>
<evidence type="ECO:0000313" key="1">
    <source>
        <dbReference type="EMBL" id="OGF27346.1"/>
    </source>
</evidence>
<accession>A0A1F5SLD8</accession>
<dbReference type="PANTHER" id="PTHR21485:SF6">
    <property type="entry name" value="N-ACYLNEURAMINATE CYTIDYLYLTRANSFERASE-RELATED"/>
    <property type="match status" value="1"/>
</dbReference>
<dbReference type="AlphaFoldDB" id="A0A1F5SLD8"/>
<evidence type="ECO:0000313" key="2">
    <source>
        <dbReference type="Proteomes" id="UP000178925"/>
    </source>
</evidence>
<dbReference type="Proteomes" id="UP000178925">
    <property type="component" value="Unassembled WGS sequence"/>
</dbReference>
<gene>
    <name evidence="1" type="ORF">A2242_04460</name>
</gene>
<dbReference type="SUPFAM" id="SSF53448">
    <property type="entry name" value="Nucleotide-diphospho-sugar transferases"/>
    <property type="match status" value="1"/>
</dbReference>
<dbReference type="GO" id="GO:0008781">
    <property type="term" value="F:N-acylneuraminate cytidylyltransferase activity"/>
    <property type="evidence" value="ECO:0007669"/>
    <property type="project" value="TreeGrafter"/>
</dbReference>
<reference evidence="1 2" key="1">
    <citation type="journal article" date="2016" name="Nat. Commun.">
        <title>Thousands of microbial genomes shed light on interconnected biogeochemical processes in an aquifer system.</title>
        <authorList>
            <person name="Anantharaman K."/>
            <person name="Brown C.T."/>
            <person name="Hug L.A."/>
            <person name="Sharon I."/>
            <person name="Castelle C.J."/>
            <person name="Probst A.J."/>
            <person name="Thomas B.C."/>
            <person name="Singh A."/>
            <person name="Wilkins M.J."/>
            <person name="Karaoz U."/>
            <person name="Brodie E.L."/>
            <person name="Williams K.H."/>
            <person name="Hubbard S.S."/>
            <person name="Banfield J.F."/>
        </authorList>
    </citation>
    <scope>NUCLEOTIDE SEQUENCE [LARGE SCALE GENOMIC DNA]</scope>
</reference>
<dbReference type="EMBL" id="MFGC01000025">
    <property type="protein sequence ID" value="OGF27346.1"/>
    <property type="molecule type" value="Genomic_DNA"/>
</dbReference>
<name>A0A1F5SLD8_9BACT</name>
<protein>
    <recommendedName>
        <fullName evidence="3">Acylneuraminate cytidylyltransferase family protein</fullName>
    </recommendedName>
</protein>
<comment type="caution">
    <text evidence="1">The sequence shown here is derived from an EMBL/GenBank/DDBJ whole genome shotgun (WGS) entry which is preliminary data.</text>
</comment>
<dbReference type="Gene3D" id="3.90.550.10">
    <property type="entry name" value="Spore Coat Polysaccharide Biosynthesis Protein SpsA, Chain A"/>
    <property type="match status" value="1"/>
</dbReference>
<dbReference type="Pfam" id="PF02348">
    <property type="entry name" value="CTP_transf_3"/>
    <property type="match status" value="1"/>
</dbReference>
<dbReference type="STRING" id="1797995.A2242_04460"/>
<sequence length="192" mass="22434">MTLKSAALLIAKQHSSRLKNKNFRDFCGNPMFMWNVEKCLQLFDRVYVSSDYDYILEESEKLGARGIKRPPELCESNVPNIPVYQHALPYMDNPEIIVTVKVDSPTIKKEIIKQAKELMEHHDYNELMTVFPAHADANRVYGAVWALRRERLKNYKDFWNPQPDVLLVDDSIDIHTEADLIQAEKQMRNRVI</sequence>
<dbReference type="InterPro" id="IPR029044">
    <property type="entry name" value="Nucleotide-diphossugar_trans"/>
</dbReference>
<evidence type="ECO:0008006" key="3">
    <source>
        <dbReference type="Google" id="ProtNLM"/>
    </source>
</evidence>
<proteinExistence type="predicted"/>